<comment type="caution">
    <text evidence="2">The sequence shown here is derived from an EMBL/GenBank/DDBJ whole genome shotgun (WGS) entry which is preliminary data.</text>
</comment>
<evidence type="ECO:0000313" key="2">
    <source>
        <dbReference type="EMBL" id="RDV16541.1"/>
    </source>
</evidence>
<dbReference type="GO" id="GO:0004803">
    <property type="term" value="F:transposase activity"/>
    <property type="evidence" value="ECO:0007669"/>
    <property type="project" value="InterPro"/>
</dbReference>
<dbReference type="AlphaFoldDB" id="A0A3D8LGH6"/>
<reference evidence="3" key="1">
    <citation type="submission" date="2018-08" db="EMBL/GenBank/DDBJ databases">
        <authorList>
            <person name="Liu Z.-W."/>
            <person name="Du Z.-J."/>
        </authorList>
    </citation>
    <scope>NUCLEOTIDE SEQUENCE [LARGE SCALE GENOMIC DNA]</scope>
    <source>
        <strain evidence="3">H4X</strain>
    </source>
</reference>
<dbReference type="Proteomes" id="UP000256708">
    <property type="component" value="Unassembled WGS sequence"/>
</dbReference>
<dbReference type="SUPFAM" id="SSF46689">
    <property type="entry name" value="Homeodomain-like"/>
    <property type="match status" value="1"/>
</dbReference>
<dbReference type="Gene3D" id="1.10.10.60">
    <property type="entry name" value="Homeodomain-like"/>
    <property type="match status" value="1"/>
</dbReference>
<name>A0A3D8LGH6_9BACT</name>
<dbReference type="OrthoDB" id="9774685at2"/>
<dbReference type="GO" id="GO:0003677">
    <property type="term" value="F:DNA binding"/>
    <property type="evidence" value="ECO:0007669"/>
    <property type="project" value="InterPro"/>
</dbReference>
<dbReference type="InterPro" id="IPR009057">
    <property type="entry name" value="Homeodomain-like_sf"/>
</dbReference>
<proteinExistence type="predicted"/>
<dbReference type="EMBL" id="QRGR01000004">
    <property type="protein sequence ID" value="RDV16541.1"/>
    <property type="molecule type" value="Genomic_DNA"/>
</dbReference>
<accession>A0A3D8LGH6</accession>
<protein>
    <recommendedName>
        <fullName evidence="4">Transposase</fullName>
    </recommendedName>
</protein>
<organism evidence="2 3">
    <name type="scientific">Pontibacter diazotrophicus</name>
    <dbReference type="NCBI Taxonomy" id="1400979"/>
    <lineage>
        <taxon>Bacteria</taxon>
        <taxon>Pseudomonadati</taxon>
        <taxon>Bacteroidota</taxon>
        <taxon>Cytophagia</taxon>
        <taxon>Cytophagales</taxon>
        <taxon>Hymenobacteraceae</taxon>
        <taxon>Pontibacter</taxon>
    </lineage>
</organism>
<evidence type="ECO:0000256" key="1">
    <source>
        <dbReference type="SAM" id="Coils"/>
    </source>
</evidence>
<sequence>MERLKTEKILSIVKEYENGKSVKKISEENGVSVSGIYKWLKHYSNVNTTAKDRLKELEEENRKLQAENENLALDLKLAKEALEKKP</sequence>
<gene>
    <name evidence="2" type="ORF">DXT99_04940</name>
</gene>
<dbReference type="InterPro" id="IPR052546">
    <property type="entry name" value="Transposase_8_domain"/>
</dbReference>
<dbReference type="PANTHER" id="PTHR33609">
    <property type="entry name" value="LOW CALCIUM RESPONSE LOCUS PROTEIN S"/>
    <property type="match status" value="1"/>
</dbReference>
<dbReference type="RefSeq" id="WP_115564401.1">
    <property type="nucleotide sequence ID" value="NZ_QRGR01000004.1"/>
</dbReference>
<evidence type="ECO:0000313" key="3">
    <source>
        <dbReference type="Proteomes" id="UP000256708"/>
    </source>
</evidence>
<dbReference type="GO" id="GO:0006313">
    <property type="term" value="P:DNA transposition"/>
    <property type="evidence" value="ECO:0007669"/>
    <property type="project" value="InterPro"/>
</dbReference>
<evidence type="ECO:0008006" key="4">
    <source>
        <dbReference type="Google" id="ProtNLM"/>
    </source>
</evidence>
<keyword evidence="3" id="KW-1185">Reference proteome</keyword>
<keyword evidence="1" id="KW-0175">Coiled coil</keyword>
<dbReference type="InterPro" id="IPR002514">
    <property type="entry name" value="Transposase_8"/>
</dbReference>
<feature type="coiled-coil region" evidence="1">
    <location>
        <begin position="40"/>
        <end position="81"/>
    </location>
</feature>
<dbReference type="Pfam" id="PF01527">
    <property type="entry name" value="HTH_Tnp_1"/>
    <property type="match status" value="1"/>
</dbReference>
<dbReference type="PANTHER" id="PTHR33609:SF1">
    <property type="entry name" value="TRANSPOSASE"/>
    <property type="match status" value="1"/>
</dbReference>